<dbReference type="Pfam" id="PF22939">
    <property type="entry name" value="WHD_GPIID"/>
    <property type="match status" value="1"/>
</dbReference>
<dbReference type="SUPFAM" id="SSF48403">
    <property type="entry name" value="Ankyrin repeat"/>
    <property type="match status" value="1"/>
</dbReference>
<evidence type="ECO:0000313" key="7">
    <source>
        <dbReference type="Proteomes" id="UP000191408"/>
    </source>
</evidence>
<proteinExistence type="predicted"/>
<dbReference type="InterPro" id="IPR054471">
    <property type="entry name" value="GPIID_WHD"/>
</dbReference>
<dbReference type="Gene3D" id="3.40.50.300">
    <property type="entry name" value="P-loop containing nucleotide triphosphate hydrolases"/>
    <property type="match status" value="1"/>
</dbReference>
<dbReference type="OrthoDB" id="7464126at2759"/>
<feature type="repeat" description="ANK" evidence="3">
    <location>
        <begin position="1073"/>
        <end position="1105"/>
    </location>
</feature>
<dbReference type="PROSITE" id="PS50088">
    <property type="entry name" value="ANK_REPEAT"/>
    <property type="match status" value="3"/>
</dbReference>
<keyword evidence="1" id="KW-0677">Repeat</keyword>
<evidence type="ECO:0000313" key="6">
    <source>
        <dbReference type="EMBL" id="OQD60813.1"/>
    </source>
</evidence>
<feature type="repeat" description="ANK" evidence="3">
    <location>
        <begin position="847"/>
        <end position="880"/>
    </location>
</feature>
<protein>
    <submittedName>
        <fullName evidence="6">Uncharacterized protein</fullName>
    </submittedName>
</protein>
<dbReference type="PANTHER" id="PTHR24198:SF165">
    <property type="entry name" value="ANKYRIN REPEAT-CONTAINING PROTEIN-RELATED"/>
    <property type="match status" value="1"/>
</dbReference>
<dbReference type="InterPro" id="IPR036770">
    <property type="entry name" value="Ankyrin_rpt-contain_sf"/>
</dbReference>
<dbReference type="InterPro" id="IPR056884">
    <property type="entry name" value="NPHP3-like_N"/>
</dbReference>
<dbReference type="PANTHER" id="PTHR24198">
    <property type="entry name" value="ANKYRIN REPEAT AND PROTEIN KINASE DOMAIN-CONTAINING PROTEIN"/>
    <property type="match status" value="1"/>
</dbReference>
<dbReference type="PROSITE" id="PS50297">
    <property type="entry name" value="ANK_REP_REGION"/>
    <property type="match status" value="2"/>
</dbReference>
<keyword evidence="7" id="KW-1185">Reference proteome</keyword>
<organism evidence="6 7">
    <name type="scientific">Penicillium polonicum</name>
    <dbReference type="NCBI Taxonomy" id="60169"/>
    <lineage>
        <taxon>Eukaryota</taxon>
        <taxon>Fungi</taxon>
        <taxon>Dikarya</taxon>
        <taxon>Ascomycota</taxon>
        <taxon>Pezizomycotina</taxon>
        <taxon>Eurotiomycetes</taxon>
        <taxon>Eurotiomycetidae</taxon>
        <taxon>Eurotiales</taxon>
        <taxon>Aspergillaceae</taxon>
        <taxon>Penicillium</taxon>
    </lineage>
</organism>
<feature type="domain" description="GPI inositol-deacylase winged helix" evidence="4">
    <location>
        <begin position="588"/>
        <end position="661"/>
    </location>
</feature>
<dbReference type="STRING" id="60169.A0A1V6N880"/>
<dbReference type="Proteomes" id="UP000191408">
    <property type="component" value="Unassembled WGS sequence"/>
</dbReference>
<gene>
    <name evidence="6" type="ORF">PENPOL_c020G04405</name>
</gene>
<accession>A0A1V6N880</accession>
<dbReference type="EMBL" id="MDYM01000020">
    <property type="protein sequence ID" value="OQD60813.1"/>
    <property type="molecule type" value="Genomic_DNA"/>
</dbReference>
<feature type="repeat" description="ANK" evidence="3">
    <location>
        <begin position="1106"/>
        <end position="1128"/>
    </location>
</feature>
<feature type="domain" description="Nephrocystin 3-like N-terminal" evidence="5">
    <location>
        <begin position="311"/>
        <end position="467"/>
    </location>
</feature>
<evidence type="ECO:0000256" key="1">
    <source>
        <dbReference type="ARBA" id="ARBA00022737"/>
    </source>
</evidence>
<dbReference type="InterPro" id="IPR002110">
    <property type="entry name" value="Ankyrin_rpt"/>
</dbReference>
<evidence type="ECO:0000259" key="5">
    <source>
        <dbReference type="Pfam" id="PF24883"/>
    </source>
</evidence>
<evidence type="ECO:0000256" key="3">
    <source>
        <dbReference type="PROSITE-ProRule" id="PRU00023"/>
    </source>
</evidence>
<dbReference type="Pfam" id="PF12796">
    <property type="entry name" value="Ank_2"/>
    <property type="match status" value="1"/>
</dbReference>
<dbReference type="Pfam" id="PF24883">
    <property type="entry name" value="NPHP3_N"/>
    <property type="match status" value="1"/>
</dbReference>
<name>A0A1V6N880_PENPO</name>
<dbReference type="AlphaFoldDB" id="A0A1V6N880"/>
<reference evidence="7" key="1">
    <citation type="journal article" date="2017" name="Nat. Microbiol.">
        <title>Global analysis of biosynthetic gene clusters reveals vast potential of secondary metabolite production in Penicillium species.</title>
        <authorList>
            <person name="Nielsen J.C."/>
            <person name="Grijseels S."/>
            <person name="Prigent S."/>
            <person name="Ji B."/>
            <person name="Dainat J."/>
            <person name="Nielsen K.F."/>
            <person name="Frisvad J.C."/>
            <person name="Workman M."/>
            <person name="Nielsen J."/>
        </authorList>
    </citation>
    <scope>NUCLEOTIDE SEQUENCE [LARGE SCALE GENOMIC DNA]</scope>
    <source>
        <strain evidence="7">IBT 4502</strain>
    </source>
</reference>
<evidence type="ECO:0000259" key="4">
    <source>
        <dbReference type="Pfam" id="PF22939"/>
    </source>
</evidence>
<evidence type="ECO:0000256" key="2">
    <source>
        <dbReference type="ARBA" id="ARBA00023043"/>
    </source>
</evidence>
<sequence length="1244" mass="139241">MVILVLKGIQSSTLFGIFPSSKYFQNRSLTNAVISIMALALASAAQLKPDIRLAQAVSDFEADLSTDQKAIFREHKSSVLTSLPKMQDVMRLTAEFDRTCAKGGRCFGPRLVNMAQAVQQFTALGDIIVGGSQNLVACGIWTVFRMSLLLLTTNSSYLESMSTLIMNVGRSAPRFENLALLYPRSRDLRISLDEYFIVVVRLCHDILKFTRKTTLGKVGSSLSDSNVKKYRADLDSWGNAIKDEVRVLLATQVGDEARMNHQFREISTKFFKATSKQHSDDVRWRILDFCSEFDHLTTWKQIRKAGNTSLFSHCQDYLMWRQRPDSNTLIYSGKLGAGKSVMLANMVDDLCLWARDTAVSFFFSRHDISESLKAETIIGSIARQLLGRSFDSTTEPAILEQCESIEKSSHLDRFTKILHLLKLSNSTGERAFALVDGFDELEETERDTLLRYLSELQQTLTLSICITLRHDPNSPLKIKPSMGTTITPMPDNACEIETFVAQELMRCVESRKLVVRDITLLSDIRNALQMDSQGMFLWAVLQIESLCSMETDNAIRLALENLPKGLPETFERILQRSKKTGSSPSYQRPILELLSVAQRPLTVDELREALSVLPGDTNWDPSRLLNNIMKILACCGSLVCIDEEELTLRLVHHSVKQYLLGGLVQTQNDRISNGNHSIAEKSAHDRMSGIIITYLNYSVFDRQLVRGAVPDIKAGQVLNQAIHLSQFSLKATNLALKFLRDHGTSDFNMAGVLAEANRLRSKSENQFKFRDYANAHWSFHVARSLPFETTLDALFRKLCSQGRVSPIIMDEDATLLLLRAVQTGCDEALEHVLRSSNVPVNSPLDRNGRTALHLATMGTFKGPVLRLLQSDDINVAARDVDLKTPLVLAFERRNFPVVQAFLDFKPVSNKTNPLIIELLPQAVQVLNAQYSQFALKILHLAVINDDEALVSIFAASPVNITSNTEVWSIIHAAVIRGNRTIIQLLFDPARTPCLDDNTTLMYDPLHLVAEAGDEYLTKFFLDSGKINAKSRDGRGQTPLHRVTKRYSGRSEHMFIKHFLLLEAPEAANQRDLCGRTPLHIATLKGDLGTVRLLLHYGAQPRLADDQGCIPLHYAVMNGYLDVVRSLIRFDEISVNRRNSQRRTPLHIACIKGLVGIVSEILNVPNVEVEASDFERGTPLSYAIELRHASIAKLLNEAVFMPFLSIPIEIKLAQEHSSVAAVQQVAIVEVRMIIAARQTATLEPV</sequence>
<dbReference type="InterPro" id="IPR027417">
    <property type="entry name" value="P-loop_NTPase"/>
</dbReference>
<dbReference type="SMART" id="SM00248">
    <property type="entry name" value="ANK"/>
    <property type="match status" value="9"/>
</dbReference>
<comment type="caution">
    <text evidence="6">The sequence shown here is derived from an EMBL/GenBank/DDBJ whole genome shotgun (WGS) entry which is preliminary data.</text>
</comment>
<keyword evidence="2 3" id="KW-0040">ANK repeat</keyword>
<dbReference type="Gene3D" id="1.25.40.20">
    <property type="entry name" value="Ankyrin repeat-containing domain"/>
    <property type="match status" value="3"/>
</dbReference>